<accession>A0A1Q9W4J2</accession>
<sequence>MAWARRYDGYKRLGGSPSALVKVLDPLVEEIAASGKIPEWAGVDLLRGLAFWRVRVAANREAPEYALDDDLFLATVDAVHKHPNARPADRPPL</sequence>
<dbReference type="OrthoDB" id="3679064at2"/>
<keyword evidence="2" id="KW-1185">Reference proteome</keyword>
<dbReference type="Proteomes" id="UP000179636">
    <property type="component" value="Unassembled WGS sequence"/>
</dbReference>
<name>A0A1Q9W4J2_9MYCO</name>
<comment type="caution">
    <text evidence="1">The sequence shown here is derived from an EMBL/GenBank/DDBJ whole genome shotgun (WGS) entry which is preliminary data.</text>
</comment>
<dbReference type="STRING" id="1908205.BKG60_27500"/>
<proteinExistence type="predicted"/>
<protein>
    <submittedName>
        <fullName evidence="1">Uncharacterized protein</fullName>
    </submittedName>
</protein>
<evidence type="ECO:0000313" key="1">
    <source>
        <dbReference type="EMBL" id="OHT93334.1"/>
    </source>
</evidence>
<gene>
    <name evidence="1" type="ORF">BKG61_22305</name>
</gene>
<evidence type="ECO:0000313" key="2">
    <source>
        <dbReference type="Proteomes" id="UP000179636"/>
    </source>
</evidence>
<reference evidence="1 2" key="1">
    <citation type="submission" date="2016-10" db="EMBL/GenBank/DDBJ databases">
        <title>Evaluation of Human, Animal and Environmental Mycobacterium chelonae Isolates by Core Genome Phylogenomic Analysis, Targeted Gene Comparison, and Anti-microbial Susceptibility Patterns: A Tale of Mistaken Identities.</title>
        <authorList>
            <person name="Fogelson S.B."/>
            <person name="Camus A.C."/>
            <person name="Lorenz W."/>
            <person name="Vasireddy R."/>
            <person name="Vasireddy S."/>
            <person name="Smith T."/>
            <person name="Brown-Elliott B.A."/>
            <person name="Wallace R.J.Jr."/>
            <person name="Hasan N.A."/>
            <person name="Reischl U."/>
            <person name="Sanchez S."/>
        </authorList>
    </citation>
    <scope>NUCLEOTIDE SEQUENCE [LARGE SCALE GENOMIC DNA]</scope>
    <source>
        <strain evidence="1 2">24999</strain>
    </source>
</reference>
<dbReference type="EMBL" id="MLHV01000024">
    <property type="protein sequence ID" value="OHT93334.1"/>
    <property type="molecule type" value="Genomic_DNA"/>
</dbReference>
<accession>A0A1S1K1W3</accession>
<organism evidence="1 2">
    <name type="scientific">Mycobacterium syngnathidarum</name>
    <dbReference type="NCBI Taxonomy" id="1908205"/>
    <lineage>
        <taxon>Bacteria</taxon>
        <taxon>Bacillati</taxon>
        <taxon>Actinomycetota</taxon>
        <taxon>Actinomycetes</taxon>
        <taxon>Mycobacteriales</taxon>
        <taxon>Mycobacteriaceae</taxon>
        <taxon>Mycobacterium</taxon>
    </lineage>
</organism>
<dbReference type="AlphaFoldDB" id="A0A1Q9W4J2"/>